<gene>
    <name evidence="1" type="ORF">CFY86_13710</name>
</gene>
<dbReference type="SUPFAM" id="SSF51306">
    <property type="entry name" value="LexA/Signal peptidase"/>
    <property type="match status" value="1"/>
</dbReference>
<proteinExistence type="predicted"/>
<comment type="caution">
    <text evidence="1">The sequence shown here is derived from an EMBL/GenBank/DDBJ whole genome shotgun (WGS) entry which is preliminary data.</text>
</comment>
<evidence type="ECO:0000313" key="1">
    <source>
        <dbReference type="EMBL" id="PIK83801.1"/>
    </source>
</evidence>
<evidence type="ECO:0000313" key="2">
    <source>
        <dbReference type="Proteomes" id="UP000229713"/>
    </source>
</evidence>
<dbReference type="EMBL" id="NKYI01000020">
    <property type="protein sequence ID" value="PIK83801.1"/>
    <property type="molecule type" value="Genomic_DNA"/>
</dbReference>
<organism evidence="1 2">
    <name type="scientific">Raoultella ornithinolytica</name>
    <name type="common">Klebsiella ornithinolytica</name>
    <dbReference type="NCBI Taxonomy" id="54291"/>
    <lineage>
        <taxon>Bacteria</taxon>
        <taxon>Pseudomonadati</taxon>
        <taxon>Pseudomonadota</taxon>
        <taxon>Gammaproteobacteria</taxon>
        <taxon>Enterobacterales</taxon>
        <taxon>Enterobacteriaceae</taxon>
        <taxon>Klebsiella/Raoultella group</taxon>
        <taxon>Raoultella</taxon>
    </lineage>
</organism>
<dbReference type="InterPro" id="IPR036286">
    <property type="entry name" value="LexA/Signal_pep-like_sf"/>
</dbReference>
<sequence length="120" mass="12861">MIAHSSYSIRTGGFDMGFPSPATDYIERRISITSLCNLGANTLTIETSDGYAVIDVSRGPQQGDTVLISYDGRTEFAKLMGRAFITADGEAIEGEALDDVEVGGVVTHTIIDLMQDENPV</sequence>
<dbReference type="Proteomes" id="UP000229713">
    <property type="component" value="Unassembled WGS sequence"/>
</dbReference>
<evidence type="ECO:0008006" key="3">
    <source>
        <dbReference type="Google" id="ProtNLM"/>
    </source>
</evidence>
<dbReference type="AlphaFoldDB" id="A0A855EXY0"/>
<name>A0A855EXY0_RAOOR</name>
<protein>
    <recommendedName>
        <fullName evidence="3">DNA polymerase V subunit UmuD</fullName>
    </recommendedName>
</protein>
<reference evidence="1 2" key="1">
    <citation type="submission" date="2017-07" db="EMBL/GenBank/DDBJ databases">
        <title>Raoultella ornithinolytica strain HH3 draft genome.</title>
        <authorList>
            <person name="Duceppe M.-O."/>
            <person name="Huang H."/>
            <person name="Phipps-Todd B."/>
        </authorList>
    </citation>
    <scope>NUCLEOTIDE SEQUENCE [LARGE SCALE GENOMIC DNA]</scope>
    <source>
        <strain evidence="1 2">HH3</strain>
    </source>
</reference>
<accession>A0A855EXY0</accession>
<dbReference type="RefSeq" id="WP_099843576.1">
    <property type="nucleotide sequence ID" value="NZ_CAKNCK010000004.1"/>
</dbReference>